<protein>
    <submittedName>
        <fullName evidence="2">Uncharacterized protein</fullName>
    </submittedName>
</protein>
<accession>A0A5C3EXW2</accession>
<reference evidence="2 3" key="1">
    <citation type="submission" date="2018-03" db="EMBL/GenBank/DDBJ databases">
        <authorList>
            <person name="Guldener U."/>
        </authorList>
    </citation>
    <scope>NUCLEOTIDE SEQUENCE [LARGE SCALE GENOMIC DNA]</scope>
    <source>
        <strain evidence="2 3">DAOM196992</strain>
    </source>
</reference>
<feature type="region of interest" description="Disordered" evidence="1">
    <location>
        <begin position="73"/>
        <end position="95"/>
    </location>
</feature>
<name>A0A5C3EXW2_9BASI</name>
<dbReference type="Proteomes" id="UP000323386">
    <property type="component" value="Unassembled WGS sequence"/>
</dbReference>
<feature type="region of interest" description="Disordered" evidence="1">
    <location>
        <begin position="1"/>
        <end position="48"/>
    </location>
</feature>
<proteinExistence type="predicted"/>
<sequence>MHPPIAPGASSSASAEERQTPAMTTATSAPDIEQGPAATPDSIQAGDRCQAEPALFRHQGAASIQLAKTYPTPVRLKADRDTMEEGQADRHAGTR</sequence>
<dbReference type="AlphaFoldDB" id="A0A5C3EXW2"/>
<keyword evidence="3" id="KW-1185">Reference proteome</keyword>
<feature type="compositionally biased region" description="Basic and acidic residues" evidence="1">
    <location>
        <begin position="76"/>
        <end position="95"/>
    </location>
</feature>
<evidence type="ECO:0000313" key="2">
    <source>
        <dbReference type="EMBL" id="SPO37084.1"/>
    </source>
</evidence>
<evidence type="ECO:0000256" key="1">
    <source>
        <dbReference type="SAM" id="MobiDB-lite"/>
    </source>
</evidence>
<gene>
    <name evidence="2" type="ORF">PSFLO_02556</name>
</gene>
<evidence type="ECO:0000313" key="3">
    <source>
        <dbReference type="Proteomes" id="UP000323386"/>
    </source>
</evidence>
<organism evidence="2 3">
    <name type="scientific">Pseudozyma flocculosa</name>
    <dbReference type="NCBI Taxonomy" id="84751"/>
    <lineage>
        <taxon>Eukaryota</taxon>
        <taxon>Fungi</taxon>
        <taxon>Dikarya</taxon>
        <taxon>Basidiomycota</taxon>
        <taxon>Ustilaginomycotina</taxon>
        <taxon>Ustilaginomycetes</taxon>
        <taxon>Ustilaginales</taxon>
        <taxon>Ustilaginaceae</taxon>
        <taxon>Pseudozyma</taxon>
    </lineage>
</organism>
<dbReference type="EMBL" id="OOIP01000006">
    <property type="protein sequence ID" value="SPO37084.1"/>
    <property type="molecule type" value="Genomic_DNA"/>
</dbReference>